<evidence type="ECO:0000313" key="3">
    <source>
        <dbReference type="Proteomes" id="UP000298663"/>
    </source>
</evidence>
<name>A0A4U8UMD0_STECR</name>
<protein>
    <recommendedName>
        <fullName evidence="1">Peptidase M13 C-terminal domain-containing protein</fullName>
    </recommendedName>
</protein>
<dbReference type="AlphaFoldDB" id="A0A4U8UMD0"/>
<reference evidence="2 3" key="2">
    <citation type="journal article" date="2019" name="G3 (Bethesda)">
        <title>Hybrid Assembly of the Genome of the Entomopathogenic Nematode Steinernema carpocapsae Identifies the X-Chromosome.</title>
        <authorList>
            <person name="Serra L."/>
            <person name="Macchietto M."/>
            <person name="Macias-Munoz A."/>
            <person name="McGill C.J."/>
            <person name="Rodriguez I.M."/>
            <person name="Rodriguez B."/>
            <person name="Murad R."/>
            <person name="Mortazavi A."/>
        </authorList>
    </citation>
    <scope>NUCLEOTIDE SEQUENCE [LARGE SCALE GENOMIC DNA]</scope>
    <source>
        <strain evidence="2 3">ALL</strain>
    </source>
</reference>
<reference evidence="2 3" key="1">
    <citation type="journal article" date="2015" name="Genome Biol.">
        <title>Comparative genomics of Steinernema reveals deeply conserved gene regulatory networks.</title>
        <authorList>
            <person name="Dillman A.R."/>
            <person name="Macchietto M."/>
            <person name="Porter C.F."/>
            <person name="Rogers A."/>
            <person name="Williams B."/>
            <person name="Antoshechkin I."/>
            <person name="Lee M.M."/>
            <person name="Goodwin Z."/>
            <person name="Lu X."/>
            <person name="Lewis E.E."/>
            <person name="Goodrich-Blair H."/>
            <person name="Stock S.P."/>
            <person name="Adams B.J."/>
            <person name="Sternberg P.W."/>
            <person name="Mortazavi A."/>
        </authorList>
    </citation>
    <scope>NUCLEOTIDE SEQUENCE [LARGE SCALE GENOMIC DNA]</scope>
    <source>
        <strain evidence="2 3">ALL</strain>
    </source>
</reference>
<dbReference type="GO" id="GO:0004222">
    <property type="term" value="F:metalloendopeptidase activity"/>
    <property type="evidence" value="ECO:0007669"/>
    <property type="project" value="InterPro"/>
</dbReference>
<dbReference type="Proteomes" id="UP000298663">
    <property type="component" value="Chromosome X"/>
</dbReference>
<dbReference type="Pfam" id="PF01431">
    <property type="entry name" value="Peptidase_M13"/>
    <property type="match status" value="1"/>
</dbReference>
<keyword evidence="3" id="KW-1185">Reference proteome</keyword>
<dbReference type="GO" id="GO:0006508">
    <property type="term" value="P:proteolysis"/>
    <property type="evidence" value="ECO:0007669"/>
    <property type="project" value="InterPro"/>
</dbReference>
<dbReference type="STRING" id="34508.A0A4U8UMD0"/>
<sequence length="112" mass="12755">MRILVKIVTKMAGKNASKEMSEEVKNNLLGLFLGYADSSCDGYEEEAWDPKREHFAMTKTNHPRNKIRNAAVMRQLPEFTQVFECKKGQPNFLSDDVCEAFPKKALTEIDAL</sequence>
<dbReference type="InterPro" id="IPR018497">
    <property type="entry name" value="Peptidase_M13_C"/>
</dbReference>
<feature type="domain" description="Peptidase M13 C-terminal" evidence="1">
    <location>
        <begin position="31"/>
        <end position="93"/>
    </location>
</feature>
<dbReference type="EMBL" id="CM016762">
    <property type="protein sequence ID" value="TMS33345.1"/>
    <property type="molecule type" value="Genomic_DNA"/>
</dbReference>
<proteinExistence type="predicted"/>
<organism evidence="2 3">
    <name type="scientific">Steinernema carpocapsae</name>
    <name type="common">Entomopathogenic nematode</name>
    <dbReference type="NCBI Taxonomy" id="34508"/>
    <lineage>
        <taxon>Eukaryota</taxon>
        <taxon>Metazoa</taxon>
        <taxon>Ecdysozoa</taxon>
        <taxon>Nematoda</taxon>
        <taxon>Chromadorea</taxon>
        <taxon>Rhabditida</taxon>
        <taxon>Tylenchina</taxon>
        <taxon>Panagrolaimomorpha</taxon>
        <taxon>Strongyloidoidea</taxon>
        <taxon>Steinernematidae</taxon>
        <taxon>Steinernema</taxon>
    </lineage>
</organism>
<evidence type="ECO:0000259" key="1">
    <source>
        <dbReference type="Pfam" id="PF01431"/>
    </source>
</evidence>
<dbReference type="InterPro" id="IPR024079">
    <property type="entry name" value="MetalloPept_cat_dom_sf"/>
</dbReference>
<accession>A0A4U8UMD0</accession>
<comment type="caution">
    <text evidence="2">The sequence shown here is derived from an EMBL/GenBank/DDBJ whole genome shotgun (WGS) entry which is preliminary data.</text>
</comment>
<dbReference type="Gene3D" id="3.40.390.10">
    <property type="entry name" value="Collagenase (Catalytic Domain)"/>
    <property type="match status" value="1"/>
</dbReference>
<dbReference type="EMBL" id="AZBU02000001">
    <property type="protein sequence ID" value="TMS33345.1"/>
    <property type="molecule type" value="Genomic_DNA"/>
</dbReference>
<gene>
    <name evidence="2" type="ORF">L596_001101</name>
</gene>
<evidence type="ECO:0000313" key="2">
    <source>
        <dbReference type="EMBL" id="TMS33345.1"/>
    </source>
</evidence>
<dbReference type="OrthoDB" id="5828898at2759"/>